<dbReference type="EMBL" id="HG792015">
    <property type="protein sequence ID" value="CDM29086.1"/>
    <property type="molecule type" value="Genomic_DNA"/>
</dbReference>
<dbReference type="GO" id="GO:0052851">
    <property type="term" value="F:ferric-chelate reductase (NADPH) activity"/>
    <property type="evidence" value="ECO:0007669"/>
    <property type="project" value="UniProtKB-EC"/>
</dbReference>
<evidence type="ECO:0000256" key="9">
    <source>
        <dbReference type="ARBA" id="ARBA00023002"/>
    </source>
</evidence>
<sequence>MDILTIYAIAVGGIFTSLIIIRVLNVFAPWGNAMNVFIYQHLAYPYVLRRHSRLGPWTRAGVSLHLIYLAVNLLLLFFNHISMAATGRRAGTLSLLNMIFLLASWHLSNLADIFGISLRIYRRMHRAAGWMVVALVLFHVFAMLQGKIQEDQGMNTGRLSAIIGAGSLCSLVILSLPFCRKFSYELFLRLHQALVVASVYGIWRHLPGETYSPRFYLYVALGILGCTSLSHLILLLYRNGLFSGNGCPRAIAICHTNERDAENAGQHVRTTPIRVRLILPRPVKAMAGQYINLWLPSLSLWSWAQTHPFMITSWSRADQGVLDLLVEPRGGLTKALVRQAHAAAKDNFSSLALYSGPHGISESVDKYESVLLVASGAGIAAIIPYAKKLIHGYNTCTSHVRRVHLIWQVESLDVAISMQGLLNGLLKDDVLDDGYILAISVYVGRGPLTHGKLPFGKHERAFLYQGAPDYSIIIPTEVSGEKIERLPNIRDERGQMLLIASTSGHLRDTLRHIVQGYLHQRLQMIELEYQL</sequence>
<evidence type="ECO:0000256" key="4">
    <source>
        <dbReference type="ARBA" id="ARBA00022448"/>
    </source>
</evidence>
<dbReference type="InterPro" id="IPR039261">
    <property type="entry name" value="FNR_nucleotide-bd"/>
</dbReference>
<dbReference type="Proteomes" id="UP000030686">
    <property type="component" value="Unassembled WGS sequence"/>
</dbReference>
<keyword evidence="16" id="KW-1185">Reference proteome</keyword>
<dbReference type="Pfam" id="PF08022">
    <property type="entry name" value="FAD_binding_8"/>
    <property type="match status" value="1"/>
</dbReference>
<dbReference type="GO" id="GO:0006879">
    <property type="term" value="P:intracellular iron ion homeostasis"/>
    <property type="evidence" value="ECO:0007669"/>
    <property type="project" value="TreeGrafter"/>
</dbReference>
<feature type="transmembrane region" description="Helical" evidence="13">
    <location>
        <begin position="215"/>
        <end position="237"/>
    </location>
</feature>
<evidence type="ECO:0000256" key="2">
    <source>
        <dbReference type="ARBA" id="ARBA00006278"/>
    </source>
</evidence>
<accession>W6PZD0</accession>
<keyword evidence="8 13" id="KW-1133">Transmembrane helix</keyword>
<dbReference type="OMA" id="KQDTMEL"/>
<gene>
    <name evidence="15" type="ORF">PROQFM164_S01g002897</name>
</gene>
<dbReference type="InterPro" id="IPR013121">
    <property type="entry name" value="Fe_red_NAD-bd_6"/>
</dbReference>
<evidence type="ECO:0000256" key="10">
    <source>
        <dbReference type="ARBA" id="ARBA00023065"/>
    </source>
</evidence>
<evidence type="ECO:0000256" key="6">
    <source>
        <dbReference type="ARBA" id="ARBA00022692"/>
    </source>
</evidence>
<keyword evidence="4" id="KW-0813">Transport</keyword>
<dbReference type="GO" id="GO:0015677">
    <property type="term" value="P:copper ion import"/>
    <property type="evidence" value="ECO:0007669"/>
    <property type="project" value="TreeGrafter"/>
</dbReference>
<dbReference type="GO" id="GO:0006826">
    <property type="term" value="P:iron ion transport"/>
    <property type="evidence" value="ECO:0007669"/>
    <property type="project" value="UniProtKB-ARBA"/>
</dbReference>
<comment type="catalytic activity">
    <reaction evidence="12">
        <text>2 a Fe(II)-siderophore + NADP(+) + H(+) = 2 a Fe(III)-siderophore + NADPH</text>
        <dbReference type="Rhea" id="RHEA:28795"/>
        <dbReference type="Rhea" id="RHEA-COMP:11342"/>
        <dbReference type="Rhea" id="RHEA-COMP:11344"/>
        <dbReference type="ChEBI" id="CHEBI:15378"/>
        <dbReference type="ChEBI" id="CHEBI:29033"/>
        <dbReference type="ChEBI" id="CHEBI:29034"/>
        <dbReference type="ChEBI" id="CHEBI:57783"/>
        <dbReference type="ChEBI" id="CHEBI:58349"/>
        <dbReference type="EC" id="1.16.1.9"/>
    </reaction>
</comment>
<dbReference type="InterPro" id="IPR051410">
    <property type="entry name" value="Ferric/Cupric_Reductase"/>
</dbReference>
<evidence type="ECO:0000256" key="7">
    <source>
        <dbReference type="ARBA" id="ARBA00022982"/>
    </source>
</evidence>
<evidence type="ECO:0000256" key="3">
    <source>
        <dbReference type="ARBA" id="ARBA00012668"/>
    </source>
</evidence>
<dbReference type="STRING" id="1365484.W6PZD0"/>
<dbReference type="GO" id="GO:0005886">
    <property type="term" value="C:plasma membrane"/>
    <property type="evidence" value="ECO:0007669"/>
    <property type="project" value="UniProtKB-SubCell"/>
</dbReference>
<keyword evidence="9" id="KW-0560">Oxidoreductase</keyword>
<evidence type="ECO:0000256" key="1">
    <source>
        <dbReference type="ARBA" id="ARBA00004651"/>
    </source>
</evidence>
<evidence type="ECO:0000256" key="8">
    <source>
        <dbReference type="ARBA" id="ARBA00022989"/>
    </source>
</evidence>
<dbReference type="FunFam" id="3.40.50.80:FF:000071">
    <property type="entry name" value="Cell surface metalloreductase (FreA), putative"/>
    <property type="match status" value="1"/>
</dbReference>
<feature type="transmembrane region" description="Helical" evidence="13">
    <location>
        <begin position="127"/>
        <end position="146"/>
    </location>
</feature>
<evidence type="ECO:0000256" key="13">
    <source>
        <dbReference type="SAM" id="Phobius"/>
    </source>
</evidence>
<keyword evidence="7" id="KW-0249">Electron transport</keyword>
<dbReference type="PROSITE" id="PS51384">
    <property type="entry name" value="FAD_FR"/>
    <property type="match status" value="1"/>
</dbReference>
<feature type="transmembrane region" description="Helical" evidence="13">
    <location>
        <begin position="93"/>
        <end position="115"/>
    </location>
</feature>
<evidence type="ECO:0000256" key="11">
    <source>
        <dbReference type="ARBA" id="ARBA00023136"/>
    </source>
</evidence>
<dbReference type="PANTHER" id="PTHR32361:SF26">
    <property type="entry name" value="FAD-BINDING 8 DOMAIN-CONTAINING PROTEIN-RELATED"/>
    <property type="match status" value="1"/>
</dbReference>
<dbReference type="SUPFAM" id="SSF63380">
    <property type="entry name" value="Riboflavin synthase domain-like"/>
    <property type="match status" value="1"/>
</dbReference>
<comment type="similarity">
    <text evidence="2">Belongs to the ferric reductase (FRE) family.</text>
</comment>
<dbReference type="InterPro" id="IPR013112">
    <property type="entry name" value="FAD-bd_8"/>
</dbReference>
<dbReference type="InterPro" id="IPR017927">
    <property type="entry name" value="FAD-bd_FR_type"/>
</dbReference>
<dbReference type="Pfam" id="PF01794">
    <property type="entry name" value="Ferric_reduct"/>
    <property type="match status" value="1"/>
</dbReference>
<reference evidence="15" key="1">
    <citation type="journal article" date="2014" name="Nat. Commun.">
        <title>Multiple recent horizontal transfers of a large genomic region in cheese making fungi.</title>
        <authorList>
            <person name="Cheeseman K."/>
            <person name="Ropars J."/>
            <person name="Renault P."/>
            <person name="Dupont J."/>
            <person name="Gouzy J."/>
            <person name="Branca A."/>
            <person name="Abraham A.L."/>
            <person name="Ceppi M."/>
            <person name="Conseiller E."/>
            <person name="Debuchy R."/>
            <person name="Malagnac F."/>
            <person name="Goarin A."/>
            <person name="Silar P."/>
            <person name="Lacoste S."/>
            <person name="Sallet E."/>
            <person name="Bensimon A."/>
            <person name="Giraud T."/>
            <person name="Brygoo Y."/>
        </authorList>
    </citation>
    <scope>NUCLEOTIDE SEQUENCE [LARGE SCALE GENOMIC DNA]</scope>
    <source>
        <strain evidence="15">FM164</strain>
    </source>
</reference>
<dbReference type="AlphaFoldDB" id="W6PZD0"/>
<dbReference type="CDD" id="cd06186">
    <property type="entry name" value="NOX_Duox_like_FAD_NADP"/>
    <property type="match status" value="1"/>
</dbReference>
<feature type="transmembrane region" description="Helical" evidence="13">
    <location>
        <begin position="158"/>
        <end position="179"/>
    </location>
</feature>
<evidence type="ECO:0000256" key="12">
    <source>
        <dbReference type="ARBA" id="ARBA00048483"/>
    </source>
</evidence>
<dbReference type="InterPro" id="IPR017938">
    <property type="entry name" value="Riboflavin_synthase-like_b-brl"/>
</dbReference>
<feature type="transmembrane region" description="Helical" evidence="13">
    <location>
        <begin position="60"/>
        <end position="81"/>
    </location>
</feature>
<proteinExistence type="inferred from homology"/>
<evidence type="ECO:0000313" key="15">
    <source>
        <dbReference type="EMBL" id="CDM29086.1"/>
    </source>
</evidence>
<dbReference type="SUPFAM" id="SSF52343">
    <property type="entry name" value="Ferredoxin reductase-like, C-terminal NADP-linked domain"/>
    <property type="match status" value="1"/>
</dbReference>
<feature type="domain" description="FAD-binding FR-type" evidence="14">
    <location>
        <begin position="249"/>
        <end position="364"/>
    </location>
</feature>
<keyword evidence="10" id="KW-0406">Ion transport</keyword>
<evidence type="ECO:0000256" key="5">
    <source>
        <dbReference type="ARBA" id="ARBA00022475"/>
    </source>
</evidence>
<keyword evidence="5" id="KW-1003">Cell membrane</keyword>
<comment type="subcellular location">
    <subcellularLocation>
        <location evidence="1">Cell membrane</location>
        <topology evidence="1">Multi-pass membrane protein</topology>
    </subcellularLocation>
</comment>
<dbReference type="EC" id="1.16.1.9" evidence="3"/>
<evidence type="ECO:0000313" key="16">
    <source>
        <dbReference type="Proteomes" id="UP000030686"/>
    </source>
</evidence>
<dbReference type="Pfam" id="PF08030">
    <property type="entry name" value="NAD_binding_6"/>
    <property type="match status" value="1"/>
</dbReference>
<evidence type="ECO:0000259" key="14">
    <source>
        <dbReference type="PROSITE" id="PS51384"/>
    </source>
</evidence>
<feature type="transmembrane region" description="Helical" evidence="13">
    <location>
        <begin position="7"/>
        <end position="24"/>
    </location>
</feature>
<protein>
    <recommendedName>
        <fullName evidence="3">ferric-chelate reductase (NADPH)</fullName>
        <ecNumber evidence="3">1.16.1.9</ecNumber>
    </recommendedName>
</protein>
<keyword evidence="11 13" id="KW-0472">Membrane</keyword>
<dbReference type="InterPro" id="IPR013130">
    <property type="entry name" value="Fe3_Rdtase_TM_dom"/>
</dbReference>
<keyword evidence="6 13" id="KW-0812">Transmembrane</keyword>
<dbReference type="Gene3D" id="3.40.50.80">
    <property type="entry name" value="Nucleotide-binding domain of ferredoxin-NADP reductase (FNR) module"/>
    <property type="match status" value="1"/>
</dbReference>
<dbReference type="OrthoDB" id="4494341at2759"/>
<name>W6PZD0_PENRF</name>
<dbReference type="PANTHER" id="PTHR32361">
    <property type="entry name" value="FERRIC/CUPRIC REDUCTASE TRANSMEMBRANE COMPONENT"/>
    <property type="match status" value="1"/>
</dbReference>
<organism evidence="15 16">
    <name type="scientific">Penicillium roqueforti (strain FM164)</name>
    <dbReference type="NCBI Taxonomy" id="1365484"/>
    <lineage>
        <taxon>Eukaryota</taxon>
        <taxon>Fungi</taxon>
        <taxon>Dikarya</taxon>
        <taxon>Ascomycota</taxon>
        <taxon>Pezizomycotina</taxon>
        <taxon>Eurotiomycetes</taxon>
        <taxon>Eurotiomycetidae</taxon>
        <taxon>Eurotiales</taxon>
        <taxon>Aspergillaceae</taxon>
        <taxon>Penicillium</taxon>
    </lineage>
</organism>